<feature type="transmembrane region" description="Helical" evidence="5">
    <location>
        <begin position="42"/>
        <end position="65"/>
    </location>
</feature>
<comment type="caution">
    <text evidence="6">The sequence shown here is derived from an EMBL/GenBank/DDBJ whole genome shotgun (WGS) entry which is preliminary data.</text>
</comment>
<accession>A0ABP9FM42</accession>
<dbReference type="EMBL" id="BAABJI010000001">
    <property type="protein sequence ID" value="GAA4907200.1"/>
    <property type="molecule type" value="Genomic_DNA"/>
</dbReference>
<reference evidence="7" key="1">
    <citation type="journal article" date="2019" name="Int. J. Syst. Evol. Microbiol.">
        <title>The Global Catalogue of Microorganisms (GCM) 10K type strain sequencing project: providing services to taxonomists for standard genome sequencing and annotation.</title>
        <authorList>
            <consortium name="The Broad Institute Genomics Platform"/>
            <consortium name="The Broad Institute Genome Sequencing Center for Infectious Disease"/>
            <person name="Wu L."/>
            <person name="Ma J."/>
        </authorList>
    </citation>
    <scope>NUCLEOTIDE SEQUENCE [LARGE SCALE GENOMIC DNA]</scope>
    <source>
        <strain evidence="7">JCM 18283</strain>
    </source>
</reference>
<evidence type="ECO:0000256" key="2">
    <source>
        <dbReference type="ARBA" id="ARBA00022692"/>
    </source>
</evidence>
<protein>
    <recommendedName>
        <fullName evidence="8">Holin</fullName>
    </recommendedName>
</protein>
<evidence type="ECO:0000313" key="6">
    <source>
        <dbReference type="EMBL" id="GAA4907200.1"/>
    </source>
</evidence>
<evidence type="ECO:0000256" key="3">
    <source>
        <dbReference type="ARBA" id="ARBA00022989"/>
    </source>
</evidence>
<proteinExistence type="predicted"/>
<evidence type="ECO:0000256" key="5">
    <source>
        <dbReference type="SAM" id="Phobius"/>
    </source>
</evidence>
<keyword evidence="7" id="KW-1185">Reference proteome</keyword>
<keyword evidence="3 5" id="KW-1133">Transmembrane helix</keyword>
<keyword evidence="2 5" id="KW-0812">Transmembrane</keyword>
<dbReference type="Proteomes" id="UP001501436">
    <property type="component" value="Unassembled WGS sequence"/>
</dbReference>
<organism evidence="6 7">
    <name type="scientific">Mucilaginibacter defluvii</name>
    <dbReference type="NCBI Taxonomy" id="1196019"/>
    <lineage>
        <taxon>Bacteria</taxon>
        <taxon>Pseudomonadati</taxon>
        <taxon>Bacteroidota</taxon>
        <taxon>Sphingobacteriia</taxon>
        <taxon>Sphingobacteriales</taxon>
        <taxon>Sphingobacteriaceae</taxon>
        <taxon>Mucilaginibacter</taxon>
    </lineage>
</organism>
<evidence type="ECO:0008006" key="8">
    <source>
        <dbReference type="Google" id="ProtNLM"/>
    </source>
</evidence>
<comment type="subcellular location">
    <subcellularLocation>
        <location evidence="1">Membrane</location>
        <topology evidence="1">Multi-pass membrane protein</topology>
    </subcellularLocation>
</comment>
<name>A0ABP9FM42_9SPHI</name>
<gene>
    <name evidence="6" type="ORF">GCM10023313_07520</name>
</gene>
<evidence type="ECO:0000313" key="7">
    <source>
        <dbReference type="Proteomes" id="UP001501436"/>
    </source>
</evidence>
<sequence length="116" mass="13085">MITIYVLLLVDLITGIYCKVVIKREPFTSKRLKDTTVKFIGYSMAVFIGLMVDIAMLGDSALMLARIVAGYIMLTEFQSGIENISIITGTNLWVMIKDKVTELFNSKIIKQKDENN</sequence>
<keyword evidence="4 5" id="KW-0472">Membrane</keyword>
<dbReference type="InterPro" id="IPR006480">
    <property type="entry name" value="Phage_holin_4_1"/>
</dbReference>
<evidence type="ECO:0000256" key="4">
    <source>
        <dbReference type="ARBA" id="ARBA00023136"/>
    </source>
</evidence>
<dbReference type="Pfam" id="PF05105">
    <property type="entry name" value="Phage_holin_4_1"/>
    <property type="match status" value="1"/>
</dbReference>
<evidence type="ECO:0000256" key="1">
    <source>
        <dbReference type="ARBA" id="ARBA00004141"/>
    </source>
</evidence>